<organism evidence="2 3">
    <name type="scientific">Blastomyces silverae</name>
    <dbReference type="NCBI Taxonomy" id="2060906"/>
    <lineage>
        <taxon>Eukaryota</taxon>
        <taxon>Fungi</taxon>
        <taxon>Dikarya</taxon>
        <taxon>Ascomycota</taxon>
        <taxon>Pezizomycotina</taxon>
        <taxon>Eurotiomycetes</taxon>
        <taxon>Eurotiomycetidae</taxon>
        <taxon>Onygenales</taxon>
        <taxon>Ajellomycetaceae</taxon>
        <taxon>Blastomyces</taxon>
    </lineage>
</organism>
<dbReference type="EMBL" id="LDEV01003616">
    <property type="protein sequence ID" value="KLJ05463.1"/>
    <property type="molecule type" value="Genomic_DNA"/>
</dbReference>
<sequence length="102" mass="11228">MTSSDSLRRVPTAPLLVRVLLRPPSSTFRLDFSMAGEWPGTLWAPSESSTQTSYNFRDNAFAYSTMSSPPVASKSDESPGFWPPTALRHFSPGAPILDDTYN</sequence>
<name>A0A0H1B311_9EURO</name>
<comment type="caution">
    <text evidence="2">The sequence shown here is derived from an EMBL/GenBank/DDBJ whole genome shotgun (WGS) entry which is preliminary data.</text>
</comment>
<evidence type="ECO:0000256" key="1">
    <source>
        <dbReference type="SAM" id="MobiDB-lite"/>
    </source>
</evidence>
<feature type="region of interest" description="Disordered" evidence="1">
    <location>
        <begin position="67"/>
        <end position="102"/>
    </location>
</feature>
<dbReference type="AlphaFoldDB" id="A0A0H1B311"/>
<proteinExistence type="predicted"/>
<evidence type="ECO:0000313" key="2">
    <source>
        <dbReference type="EMBL" id="KLJ05463.1"/>
    </source>
</evidence>
<dbReference type="Proteomes" id="UP000053573">
    <property type="component" value="Unassembled WGS sequence"/>
</dbReference>
<protein>
    <submittedName>
        <fullName evidence="2">Uncharacterized protein</fullName>
    </submittedName>
</protein>
<gene>
    <name evidence="2" type="ORF">EMPG_11042</name>
</gene>
<accession>A0A0H1B311</accession>
<evidence type="ECO:0000313" key="3">
    <source>
        <dbReference type="Proteomes" id="UP000053573"/>
    </source>
</evidence>
<keyword evidence="3" id="KW-1185">Reference proteome</keyword>
<reference evidence="3" key="1">
    <citation type="journal article" date="2015" name="PLoS Genet.">
        <title>The dynamic genome and transcriptome of the human fungal pathogen Blastomyces and close relative Emmonsia.</title>
        <authorList>
            <person name="Munoz J.F."/>
            <person name="Gauthier G.M."/>
            <person name="Desjardins C.A."/>
            <person name="Gallo J.E."/>
            <person name="Holder J."/>
            <person name="Sullivan T.D."/>
            <person name="Marty A.J."/>
            <person name="Carmen J.C."/>
            <person name="Chen Z."/>
            <person name="Ding L."/>
            <person name="Gujja S."/>
            <person name="Magrini V."/>
            <person name="Misas E."/>
            <person name="Mitreva M."/>
            <person name="Priest M."/>
            <person name="Saif S."/>
            <person name="Whiston E.A."/>
            <person name="Young S."/>
            <person name="Zeng Q."/>
            <person name="Goldman W.E."/>
            <person name="Mardis E.R."/>
            <person name="Taylor J.W."/>
            <person name="McEwen J.G."/>
            <person name="Clay O.K."/>
            <person name="Klein B.S."/>
            <person name="Cuomo C.A."/>
        </authorList>
    </citation>
    <scope>NUCLEOTIDE SEQUENCE [LARGE SCALE GENOMIC DNA]</scope>
    <source>
        <strain evidence="3">UAMH 139</strain>
    </source>
</reference>